<organism evidence="3 4">
    <name type="scientific">Streptomyces silvensis</name>
    <dbReference type="NCBI Taxonomy" id="1765722"/>
    <lineage>
        <taxon>Bacteria</taxon>
        <taxon>Bacillati</taxon>
        <taxon>Actinomycetota</taxon>
        <taxon>Actinomycetes</taxon>
        <taxon>Kitasatosporales</taxon>
        <taxon>Streptomycetaceae</taxon>
        <taxon>Streptomyces</taxon>
    </lineage>
</organism>
<evidence type="ECO:0000313" key="4">
    <source>
        <dbReference type="Proteomes" id="UP000054804"/>
    </source>
</evidence>
<dbReference type="STRING" id="1765722.AT728_36550"/>
<proteinExistence type="predicted"/>
<dbReference type="RefSeq" id="WP_058850819.1">
    <property type="nucleotide sequence ID" value="NZ_LOCL01000049.1"/>
</dbReference>
<gene>
    <name evidence="3" type="ORF">AT728_36550</name>
</gene>
<dbReference type="InterPro" id="IPR003959">
    <property type="entry name" value="ATPase_AAA_core"/>
</dbReference>
<evidence type="ECO:0000259" key="2">
    <source>
        <dbReference type="Pfam" id="PF13304"/>
    </source>
</evidence>
<accession>A0A0W7WWJ7</accession>
<keyword evidence="4" id="KW-1185">Reference proteome</keyword>
<dbReference type="PANTHER" id="PTHR40396:SF1">
    <property type="entry name" value="ATPASE AAA-TYPE CORE DOMAIN-CONTAINING PROTEIN"/>
    <property type="match status" value="1"/>
</dbReference>
<evidence type="ECO:0000313" key="3">
    <source>
        <dbReference type="EMBL" id="KUF14971.1"/>
    </source>
</evidence>
<sequence>MLLRFRVANHRSIRDECQLGLVPAVPYAGGALRTDLRDEDREVTVLPVTGIFGANASGKSNLLLALHDMRQAVRTSFAEWSTRPGVPRRPFKLDPSCSDETTLFEVDLALGRRPVRYTYGFELSDERVEAEWLHAYLDGTRVVWFDREADRPDDEGGEFVFPGVDSQEGPAFRGRRDDLVALTRPNALFLSTAATLNDPQLSELYRWFLDNLLLVTPDESVAERTAWTQRMLGAPKPHHSHKSGGAPAPRGSGQPSGLGDLDRLTGLLAIADLGLTGVDVDPVTGELALRHRTPDGTEETLDFRTEESLGTLAWFAFLGPMLTALDRGTTLLVDELDSSLHPTLAAEVVRIFQDPEANPHRAQLVFTTHDATLLGDAVLERPLAAEQVWITVKRSTGQTELYPLTAARPDPDEDLERGYLRGRYGGAPRVTPGEIARELSWWVHEREAKASA</sequence>
<dbReference type="GO" id="GO:0016887">
    <property type="term" value="F:ATP hydrolysis activity"/>
    <property type="evidence" value="ECO:0007669"/>
    <property type="project" value="InterPro"/>
</dbReference>
<dbReference type="Proteomes" id="UP000054804">
    <property type="component" value="Unassembled WGS sequence"/>
</dbReference>
<reference evidence="3 4" key="1">
    <citation type="submission" date="2015-12" db="EMBL/GenBank/DDBJ databases">
        <title>Draft genome sequence of Streptomyces silvensis ATCC 53525, a producer of novel hormone antagonists.</title>
        <authorList>
            <person name="Johnston C.W."/>
            <person name="Li Y."/>
            <person name="Magarvey N.A."/>
        </authorList>
    </citation>
    <scope>NUCLEOTIDE SEQUENCE [LARGE SCALE GENOMIC DNA]</scope>
    <source>
        <strain evidence="3 4">ATCC 53525</strain>
    </source>
</reference>
<dbReference type="GO" id="GO:0005524">
    <property type="term" value="F:ATP binding"/>
    <property type="evidence" value="ECO:0007669"/>
    <property type="project" value="InterPro"/>
</dbReference>
<comment type="caution">
    <text evidence="3">The sequence shown here is derived from an EMBL/GenBank/DDBJ whole genome shotgun (WGS) entry which is preliminary data.</text>
</comment>
<name>A0A0W7WWJ7_9ACTN</name>
<dbReference type="AlphaFoldDB" id="A0A0W7WWJ7"/>
<dbReference type="PANTHER" id="PTHR40396">
    <property type="entry name" value="ATPASE-LIKE PROTEIN"/>
    <property type="match status" value="1"/>
</dbReference>
<evidence type="ECO:0000256" key="1">
    <source>
        <dbReference type="SAM" id="MobiDB-lite"/>
    </source>
</evidence>
<dbReference type="EMBL" id="LOCL01000049">
    <property type="protein sequence ID" value="KUF14971.1"/>
    <property type="molecule type" value="Genomic_DNA"/>
</dbReference>
<protein>
    <submittedName>
        <fullName evidence="3">Abortive infection family protein</fullName>
    </submittedName>
</protein>
<feature type="domain" description="ATPase AAA-type core" evidence="2">
    <location>
        <begin position="48"/>
        <end position="374"/>
    </location>
</feature>
<dbReference type="Pfam" id="PF13304">
    <property type="entry name" value="AAA_21"/>
    <property type="match status" value="1"/>
</dbReference>
<dbReference type="SUPFAM" id="SSF52540">
    <property type="entry name" value="P-loop containing nucleoside triphosphate hydrolases"/>
    <property type="match status" value="1"/>
</dbReference>
<dbReference type="OrthoDB" id="9809324at2"/>
<dbReference type="InterPro" id="IPR027417">
    <property type="entry name" value="P-loop_NTPase"/>
</dbReference>
<feature type="region of interest" description="Disordered" evidence="1">
    <location>
        <begin position="233"/>
        <end position="258"/>
    </location>
</feature>